<feature type="signal peptide" evidence="2">
    <location>
        <begin position="1"/>
        <end position="28"/>
    </location>
</feature>
<dbReference type="SUPFAM" id="SSF69318">
    <property type="entry name" value="Integrin alpha N-terminal domain"/>
    <property type="match status" value="1"/>
</dbReference>
<evidence type="ECO:0000256" key="1">
    <source>
        <dbReference type="ARBA" id="ARBA00022729"/>
    </source>
</evidence>
<proteinExistence type="predicted"/>
<dbReference type="AlphaFoldDB" id="S0FUA4"/>
<dbReference type="OrthoDB" id="5422153at2"/>
<dbReference type="InterPro" id="IPR028994">
    <property type="entry name" value="Integrin_alpha_N"/>
</dbReference>
<dbReference type="EMBL" id="APJX01000007">
    <property type="protein sequence ID" value="EMS78658.1"/>
    <property type="molecule type" value="Genomic_DNA"/>
</dbReference>
<organism evidence="3 4">
    <name type="scientific">Desulfotignum phosphitoxidans DSM 13687</name>
    <dbReference type="NCBI Taxonomy" id="1286635"/>
    <lineage>
        <taxon>Bacteria</taxon>
        <taxon>Pseudomonadati</taxon>
        <taxon>Thermodesulfobacteriota</taxon>
        <taxon>Desulfobacteria</taxon>
        <taxon>Desulfobacterales</taxon>
        <taxon>Desulfobacteraceae</taxon>
        <taxon>Desulfotignum</taxon>
    </lineage>
</organism>
<evidence type="ECO:0000313" key="3">
    <source>
        <dbReference type="EMBL" id="EMS78658.1"/>
    </source>
</evidence>
<reference evidence="3 4" key="1">
    <citation type="journal article" date="2013" name="Genome Announc.">
        <title>Draft Genome Sequence of Desulfotignum phosphitoxidans DSM 13687 Strain FiPS-3.</title>
        <authorList>
            <person name="Poehlein A."/>
            <person name="Daniel R."/>
            <person name="Simeonova D.D."/>
        </authorList>
    </citation>
    <scope>NUCLEOTIDE SEQUENCE [LARGE SCALE GENOMIC DNA]</scope>
    <source>
        <strain evidence="3 4">DSM 13687</strain>
    </source>
</reference>
<dbReference type="RefSeq" id="WP_006967125.1">
    <property type="nucleotide sequence ID" value="NZ_APJX01000007.1"/>
</dbReference>
<keyword evidence="1 2" id="KW-0732">Signal</keyword>
<dbReference type="InterPro" id="IPR013517">
    <property type="entry name" value="FG-GAP"/>
</dbReference>
<sequence length="535" mass="58129">MRSRLFAAFTGCLVGCFMLAAMVPAVSAAPKTVAVLPFTMNSPQDLTFLRNGLFSMLSSRLSDPGKVDVLDRAAVDDALTGRPGDLTQDAARNIGERLGADYVLFGSLTHFGESVSLDAAMVDITGDKPALTFFEQSNNMGDVIPLVNTFAGDINQKVFNRSIANELYAQPVQEGPRAPGGFQSTGGQGGFVNLQQTGGGGGFATHLSLDMVINAMAVGDLTDDGTLQVVAATDNTLMIHQMSDNHLVLEKQLEFSSNHRIVALDIADINGNGYPEIFVTSFTIHLDGLQSFVVEYNGSDYVTITDNQHYYYRVIDAPDGSQTLMGQRSSKDPFDGPVYIMQAEGSSYTRQKQVRLPRNTSVLSLAKGPVTKESAEEYVMINRFGRLVVTDDGGSEQWESTEKYGGTAHVWLMPKNDPDGSYRERVYIHPRIQFVDMTGEDKPEIVAVQNNEFGGGALGRYKRFENGTIQVLSWNGIALAPMFETLALQGWISDFAVADIDADGKDELIVSVVTQTKLAILAKDKSSSIISYELD</sequence>
<feature type="chain" id="PRO_5004486772" evidence="2">
    <location>
        <begin position="29"/>
        <end position="535"/>
    </location>
</feature>
<dbReference type="Pfam" id="PF13517">
    <property type="entry name" value="FG-GAP_3"/>
    <property type="match status" value="1"/>
</dbReference>
<dbReference type="Gene3D" id="3.40.50.10610">
    <property type="entry name" value="ABC-type transport auxiliary lipoprotein component"/>
    <property type="match status" value="1"/>
</dbReference>
<comment type="caution">
    <text evidence="3">The sequence shown here is derived from an EMBL/GenBank/DDBJ whole genome shotgun (WGS) entry which is preliminary data.</text>
</comment>
<name>S0FUA4_9BACT</name>
<protein>
    <submittedName>
        <fullName evidence="3">Integrin-like repeat-containing protein</fullName>
    </submittedName>
</protein>
<keyword evidence="3" id="KW-0401">Integrin</keyword>
<keyword evidence="4" id="KW-1185">Reference proteome</keyword>
<gene>
    <name evidence="3" type="ORF">Dpo_7c01340</name>
</gene>
<evidence type="ECO:0000313" key="4">
    <source>
        <dbReference type="Proteomes" id="UP000014216"/>
    </source>
</evidence>
<evidence type="ECO:0000256" key="2">
    <source>
        <dbReference type="SAM" id="SignalP"/>
    </source>
</evidence>
<dbReference type="GO" id="GO:0007229">
    <property type="term" value="P:integrin-mediated signaling pathway"/>
    <property type="evidence" value="ECO:0007669"/>
    <property type="project" value="UniProtKB-KW"/>
</dbReference>
<dbReference type="Proteomes" id="UP000014216">
    <property type="component" value="Unassembled WGS sequence"/>
</dbReference>
<accession>S0FUA4</accession>